<evidence type="ECO:0000256" key="5">
    <source>
        <dbReference type="ARBA" id="ARBA00022741"/>
    </source>
</evidence>
<protein>
    <recommendedName>
        <fullName evidence="3 9">4-diphosphocytidyl-2-C-methyl-D-erythritol kinase</fullName>
        <shortName evidence="9">CMK</shortName>
        <ecNumber evidence="2 9">2.7.1.148</ecNumber>
    </recommendedName>
    <alternativeName>
        <fullName evidence="8 9">4-(cytidine-5'-diphospho)-2-C-methyl-D-erythritol kinase</fullName>
    </alternativeName>
</protein>
<dbReference type="GO" id="GO:0016114">
    <property type="term" value="P:terpenoid biosynthetic process"/>
    <property type="evidence" value="ECO:0007669"/>
    <property type="project" value="UniProtKB-UniRule"/>
</dbReference>
<evidence type="ECO:0000256" key="1">
    <source>
        <dbReference type="ARBA" id="ARBA00009684"/>
    </source>
</evidence>
<dbReference type="InterPro" id="IPR020568">
    <property type="entry name" value="Ribosomal_Su5_D2-typ_SF"/>
</dbReference>
<dbReference type="NCBIfam" id="TIGR00154">
    <property type="entry name" value="ispE"/>
    <property type="match status" value="1"/>
</dbReference>
<accession>A0A976X6L1</accession>
<keyword evidence="9" id="KW-0414">Isoprene biosynthesis</keyword>
<dbReference type="InterPro" id="IPR004424">
    <property type="entry name" value="IspE"/>
</dbReference>
<comment type="function">
    <text evidence="9">Catalyzes the phosphorylation of the position 2 hydroxy group of 4-diphosphocytidyl-2C-methyl-D-erythritol.</text>
</comment>
<evidence type="ECO:0000256" key="4">
    <source>
        <dbReference type="ARBA" id="ARBA00022679"/>
    </source>
</evidence>
<keyword evidence="7 9" id="KW-0067">ATP-binding</keyword>
<dbReference type="Pfam" id="PF00288">
    <property type="entry name" value="GHMP_kinases_N"/>
    <property type="match status" value="1"/>
</dbReference>
<evidence type="ECO:0000259" key="10">
    <source>
        <dbReference type="Pfam" id="PF00288"/>
    </source>
</evidence>
<dbReference type="PIRSF" id="PIRSF010376">
    <property type="entry name" value="IspE"/>
    <property type="match status" value="1"/>
</dbReference>
<dbReference type="Gene3D" id="3.30.230.10">
    <property type="match status" value="1"/>
</dbReference>
<dbReference type="GO" id="GO:0050515">
    <property type="term" value="F:4-(cytidine 5'-diphospho)-2-C-methyl-D-erythritol kinase activity"/>
    <property type="evidence" value="ECO:0007669"/>
    <property type="project" value="UniProtKB-UniRule"/>
</dbReference>
<dbReference type="PANTHER" id="PTHR43527">
    <property type="entry name" value="4-DIPHOSPHOCYTIDYL-2-C-METHYL-D-ERYTHRITOL KINASE, CHLOROPLASTIC"/>
    <property type="match status" value="1"/>
</dbReference>
<evidence type="ECO:0000313" key="13">
    <source>
        <dbReference type="Proteomes" id="UP000831181"/>
    </source>
</evidence>
<comment type="pathway">
    <text evidence="9">Isoprenoid biosynthesis; isopentenyl diphosphate biosynthesis via DXP pathway; isopentenyl diphosphate from 1-deoxy-D-xylulose 5-phosphate: step 3/6.</text>
</comment>
<dbReference type="Gene3D" id="3.30.70.890">
    <property type="entry name" value="GHMP kinase, C-terminal domain"/>
    <property type="match status" value="1"/>
</dbReference>
<dbReference type="InterPro" id="IPR006204">
    <property type="entry name" value="GHMP_kinase_N_dom"/>
</dbReference>
<organism evidence="12 13">
    <name type="scientific">Nicoliella spurrieriana</name>
    <dbReference type="NCBI Taxonomy" id="2925830"/>
    <lineage>
        <taxon>Bacteria</taxon>
        <taxon>Bacillati</taxon>
        <taxon>Bacillota</taxon>
        <taxon>Bacilli</taxon>
        <taxon>Lactobacillales</taxon>
        <taxon>Lactobacillaceae</taxon>
        <taxon>Nicoliella</taxon>
    </lineage>
</organism>
<dbReference type="SUPFAM" id="SSF54211">
    <property type="entry name" value="Ribosomal protein S5 domain 2-like"/>
    <property type="match status" value="1"/>
</dbReference>
<reference evidence="12" key="1">
    <citation type="journal article" date="2022" name="Int. J. Syst. Evol. Microbiol.">
        <title>Apilactobacillus apisilvae sp. nov., Nicolia spurrieriana gen. nov. sp. nov., Bombilactobacillus folatiphilus sp. nov. and Bombilactobacillus thymidiniphilus sp. nov., four new lactic acid bacterial isolates from stingless bees Tetragonula carbonaria and Austroplebeia australis.</title>
        <authorList>
            <person name="Oliphant S.A."/>
            <person name="Watson-Haigh N.S."/>
            <person name="Sumby K.M."/>
            <person name="Gardner J."/>
            <person name="Groom S."/>
            <person name="Jiranek V."/>
        </authorList>
    </citation>
    <scope>NUCLEOTIDE SEQUENCE</scope>
    <source>
        <strain evidence="12">SGEP1_A5</strain>
    </source>
</reference>
<sequence length="283" mass="31253">MRIVEKAPAKINLGLDTPYMHDDGLPEWNMVMASVDLADYVEIKTNSNHGEIKVESDSVFIPNDQRNLAYQAALLVTKRFHINDGIMINIIKHIPVSAGLGGGSSDAAAVLRGLNKLYHLNLSNQELATLGLQVDSDVPYCIYSRTAKVTGRGEIIETMPKLPSMWIVIVKPKISVSTPKIIQEIDYDHLVHPNIERLLAFTRVGDFSGITASMGNVLETVSGKRYPEIIDIKNRLINFGADGSQMSGTGPTVFAICQKYSRAKRIINSIRGFCNEAYLVRPL</sequence>
<feature type="active site" evidence="9">
    <location>
        <position position="10"/>
    </location>
</feature>
<dbReference type="GO" id="GO:0005524">
    <property type="term" value="F:ATP binding"/>
    <property type="evidence" value="ECO:0007669"/>
    <property type="project" value="UniProtKB-UniRule"/>
</dbReference>
<name>A0A976X6L1_9LACO</name>
<dbReference type="PANTHER" id="PTHR43527:SF2">
    <property type="entry name" value="4-DIPHOSPHOCYTIDYL-2-C-METHYL-D-ERYTHRITOL KINASE, CHLOROPLASTIC"/>
    <property type="match status" value="1"/>
</dbReference>
<feature type="binding site" evidence="9">
    <location>
        <begin position="95"/>
        <end position="105"/>
    </location>
    <ligand>
        <name>ATP</name>
        <dbReference type="ChEBI" id="CHEBI:30616"/>
    </ligand>
</feature>
<comment type="catalytic activity">
    <reaction evidence="9">
        <text>4-CDP-2-C-methyl-D-erythritol + ATP = 4-CDP-2-C-methyl-D-erythritol 2-phosphate + ADP + H(+)</text>
        <dbReference type="Rhea" id="RHEA:18437"/>
        <dbReference type="ChEBI" id="CHEBI:15378"/>
        <dbReference type="ChEBI" id="CHEBI:30616"/>
        <dbReference type="ChEBI" id="CHEBI:57823"/>
        <dbReference type="ChEBI" id="CHEBI:57919"/>
        <dbReference type="ChEBI" id="CHEBI:456216"/>
        <dbReference type="EC" id="2.7.1.148"/>
    </reaction>
</comment>
<dbReference type="HAMAP" id="MF_00061">
    <property type="entry name" value="IspE"/>
    <property type="match status" value="1"/>
</dbReference>
<dbReference type="InterPro" id="IPR014721">
    <property type="entry name" value="Ribsml_uS5_D2-typ_fold_subgr"/>
</dbReference>
<feature type="domain" description="GHMP kinase C-terminal" evidence="11">
    <location>
        <begin position="206"/>
        <end position="274"/>
    </location>
</feature>
<dbReference type="AlphaFoldDB" id="A0A976X6L1"/>
<dbReference type="EC" id="2.7.1.148" evidence="2 9"/>
<evidence type="ECO:0000256" key="3">
    <source>
        <dbReference type="ARBA" id="ARBA00017473"/>
    </source>
</evidence>
<evidence type="ECO:0000256" key="7">
    <source>
        <dbReference type="ARBA" id="ARBA00022840"/>
    </source>
</evidence>
<keyword evidence="13" id="KW-1185">Reference proteome</keyword>
<keyword evidence="6 9" id="KW-0418">Kinase</keyword>
<dbReference type="KEGG" id="lbe:MOO44_02580"/>
<evidence type="ECO:0000313" key="12">
    <source>
        <dbReference type="EMBL" id="UQS87479.1"/>
    </source>
</evidence>
<evidence type="ECO:0000256" key="8">
    <source>
        <dbReference type="ARBA" id="ARBA00032554"/>
    </source>
</evidence>
<dbReference type="Pfam" id="PF08544">
    <property type="entry name" value="GHMP_kinases_C"/>
    <property type="match status" value="1"/>
</dbReference>
<evidence type="ECO:0000256" key="2">
    <source>
        <dbReference type="ARBA" id="ARBA00012052"/>
    </source>
</evidence>
<gene>
    <name evidence="9 12" type="primary">ispE</name>
    <name evidence="12" type="ORF">MOO44_02580</name>
</gene>
<evidence type="ECO:0000256" key="9">
    <source>
        <dbReference type="HAMAP-Rule" id="MF_00061"/>
    </source>
</evidence>
<dbReference type="Proteomes" id="UP000831181">
    <property type="component" value="Chromosome"/>
</dbReference>
<keyword evidence="5 9" id="KW-0547">Nucleotide-binding</keyword>
<evidence type="ECO:0000256" key="6">
    <source>
        <dbReference type="ARBA" id="ARBA00022777"/>
    </source>
</evidence>
<dbReference type="InterPro" id="IPR013750">
    <property type="entry name" value="GHMP_kinase_C_dom"/>
</dbReference>
<dbReference type="RefSeq" id="WP_260117287.1">
    <property type="nucleotide sequence ID" value="NZ_CP093361.1"/>
</dbReference>
<evidence type="ECO:0000259" key="11">
    <source>
        <dbReference type="Pfam" id="PF08544"/>
    </source>
</evidence>
<proteinExistence type="inferred from homology"/>
<dbReference type="SUPFAM" id="SSF55060">
    <property type="entry name" value="GHMP Kinase, C-terminal domain"/>
    <property type="match status" value="1"/>
</dbReference>
<keyword evidence="4 9" id="KW-0808">Transferase</keyword>
<dbReference type="InterPro" id="IPR036554">
    <property type="entry name" value="GHMP_kinase_C_sf"/>
</dbReference>
<comment type="similarity">
    <text evidence="1 9">Belongs to the GHMP kinase family. IspE subfamily.</text>
</comment>
<dbReference type="GO" id="GO:0019288">
    <property type="term" value="P:isopentenyl diphosphate biosynthetic process, methylerythritol 4-phosphate pathway"/>
    <property type="evidence" value="ECO:0007669"/>
    <property type="project" value="UniProtKB-UniRule"/>
</dbReference>
<dbReference type="EMBL" id="CP093361">
    <property type="protein sequence ID" value="UQS87479.1"/>
    <property type="molecule type" value="Genomic_DNA"/>
</dbReference>
<feature type="active site" evidence="9">
    <location>
        <position position="137"/>
    </location>
</feature>
<feature type="domain" description="GHMP kinase N-terminal" evidence="10">
    <location>
        <begin position="67"/>
        <end position="144"/>
    </location>
</feature>